<reference evidence="9 10" key="1">
    <citation type="submission" date="2022-11" db="EMBL/GenBank/DDBJ databases">
        <title>The characterization of three novel Bacteroidetes species and genomic analysis of their roles in tidal elemental geochemical cycles.</title>
        <authorList>
            <person name="Ma K."/>
        </authorList>
    </citation>
    <scope>NUCLEOTIDE SEQUENCE [LARGE SCALE GENOMIC DNA]</scope>
    <source>
        <strain evidence="9 10">M17</strain>
    </source>
</reference>
<feature type="transmembrane region" description="Helical" evidence="8">
    <location>
        <begin position="304"/>
        <end position="324"/>
    </location>
</feature>
<evidence type="ECO:0000256" key="4">
    <source>
        <dbReference type="ARBA" id="ARBA00022847"/>
    </source>
</evidence>
<evidence type="ECO:0000256" key="8">
    <source>
        <dbReference type="SAM" id="Phobius"/>
    </source>
</evidence>
<dbReference type="InterPro" id="IPR001991">
    <property type="entry name" value="Na-dicarboxylate_symporter"/>
</dbReference>
<dbReference type="InterPro" id="IPR050746">
    <property type="entry name" value="DAACS"/>
</dbReference>
<sequence length="491" mass="53256">MKKLPLHIKIIIGLALGIVWAFISSYLGWNQFTIDWIDPFGTIFIRILKAIAVPLVLLSIISGVSSLNDISNLGRLGAKTIGFYLTTTVIAVGLGLVLVNLVKPGDFVDEDQRVKNRIKYELWVNDNPDVPRPKDGRSFLEDERYADLVSEAMDEGEIDSLQKVTNGAESDTVEQKSDDDKKRVEQLAQSADKTVDQGPLQFFVDMVPENIFAAFGTNSGMLQVIFFALFFGITLALLPNEKVKGVVDFVNGANEVILKMVDLTMKAAPFFVFALLAGVISKMADTPAEVLEIFKGLGSYSLTLLFGLLFMIFLYPLVVSLLVGKLSYRSFLRRISPAQFLAFSTSSSAATLPVTMECVEDNVGVPKKISSFVLPIGATVNMDGTSMYQAVAVVFLAQLHMVDLTLGQQLTIVLTATLASIGSAAVPSAGLVMMIIVLNSVGLNPAWVAIIFPVDRILDMFRTVVNVTGDATVATLVASSEGPLENSKTHD</sequence>
<keyword evidence="10" id="KW-1185">Reference proteome</keyword>
<dbReference type="InterPro" id="IPR036458">
    <property type="entry name" value="Na:dicarbo_symporter_sf"/>
</dbReference>
<dbReference type="Gene3D" id="1.10.3860.10">
    <property type="entry name" value="Sodium:dicarboxylate symporter"/>
    <property type="match status" value="1"/>
</dbReference>
<feature type="transmembrane region" description="Helical" evidence="8">
    <location>
        <begin position="7"/>
        <end position="28"/>
    </location>
</feature>
<dbReference type="RefSeq" id="WP_266056950.1">
    <property type="nucleotide sequence ID" value="NZ_JAPFQN010000006.1"/>
</dbReference>
<dbReference type="EMBL" id="JAPFQN010000006">
    <property type="protein sequence ID" value="MCX2744489.1"/>
    <property type="molecule type" value="Genomic_DNA"/>
</dbReference>
<organism evidence="9 10">
    <name type="scientific">Mangrovivirga halotolerans</name>
    <dbReference type="NCBI Taxonomy" id="2993936"/>
    <lineage>
        <taxon>Bacteria</taxon>
        <taxon>Pseudomonadati</taxon>
        <taxon>Bacteroidota</taxon>
        <taxon>Cytophagia</taxon>
        <taxon>Cytophagales</taxon>
        <taxon>Mangrovivirgaceae</taxon>
        <taxon>Mangrovivirga</taxon>
    </lineage>
</organism>
<dbReference type="InterPro" id="IPR018107">
    <property type="entry name" value="Na-dicarboxylate_symporter_CS"/>
</dbReference>
<evidence type="ECO:0000313" key="10">
    <source>
        <dbReference type="Proteomes" id="UP001209885"/>
    </source>
</evidence>
<keyword evidence="7" id="KW-0325">Glycoprotein</keyword>
<dbReference type="Pfam" id="PF00375">
    <property type="entry name" value="SDF"/>
    <property type="match status" value="2"/>
</dbReference>
<protein>
    <submittedName>
        <fullName evidence="9">Dicarboxylate/amino acid:cation symporter</fullName>
    </submittedName>
</protein>
<feature type="transmembrane region" description="Helical" evidence="8">
    <location>
        <begin position="40"/>
        <end position="61"/>
    </location>
</feature>
<feature type="transmembrane region" description="Helical" evidence="8">
    <location>
        <begin position="81"/>
        <end position="102"/>
    </location>
</feature>
<keyword evidence="3 8" id="KW-0812">Transmembrane</keyword>
<dbReference type="PRINTS" id="PR00173">
    <property type="entry name" value="EDTRNSPORT"/>
</dbReference>
<dbReference type="Proteomes" id="UP001209885">
    <property type="component" value="Unassembled WGS sequence"/>
</dbReference>
<name>A0ABT3RT07_9BACT</name>
<evidence type="ECO:0000256" key="5">
    <source>
        <dbReference type="ARBA" id="ARBA00022989"/>
    </source>
</evidence>
<keyword evidence="4" id="KW-0769">Symport</keyword>
<dbReference type="PANTHER" id="PTHR11958:SF63">
    <property type="entry name" value="AMINO ACID TRANSPORTER"/>
    <property type="match status" value="1"/>
</dbReference>
<dbReference type="SUPFAM" id="SSF118215">
    <property type="entry name" value="Proton glutamate symport protein"/>
    <property type="match status" value="2"/>
</dbReference>
<keyword evidence="5 8" id="KW-1133">Transmembrane helix</keyword>
<dbReference type="PANTHER" id="PTHR11958">
    <property type="entry name" value="SODIUM/DICARBOXYLATE SYMPORTER-RELATED"/>
    <property type="match status" value="1"/>
</dbReference>
<proteinExistence type="predicted"/>
<feature type="transmembrane region" description="Helical" evidence="8">
    <location>
        <begin position="431"/>
        <end position="452"/>
    </location>
</feature>
<keyword evidence="6 8" id="KW-0472">Membrane</keyword>
<comment type="subcellular location">
    <subcellularLocation>
        <location evidence="1">Membrane</location>
        <topology evidence="1">Multi-pass membrane protein</topology>
    </subcellularLocation>
</comment>
<feature type="transmembrane region" description="Helical" evidence="8">
    <location>
        <begin position="211"/>
        <end position="238"/>
    </location>
</feature>
<dbReference type="PROSITE" id="PS00714">
    <property type="entry name" value="NA_DICARBOXYL_SYMP_2"/>
    <property type="match status" value="1"/>
</dbReference>
<evidence type="ECO:0000256" key="2">
    <source>
        <dbReference type="ARBA" id="ARBA00022448"/>
    </source>
</evidence>
<gene>
    <name evidence="9" type="ORF">OO013_11470</name>
</gene>
<keyword evidence="2" id="KW-0813">Transport</keyword>
<comment type="caution">
    <text evidence="9">The sequence shown here is derived from an EMBL/GenBank/DDBJ whole genome shotgun (WGS) entry which is preliminary data.</text>
</comment>
<accession>A0ABT3RT07</accession>
<evidence type="ECO:0000313" key="9">
    <source>
        <dbReference type="EMBL" id="MCX2744489.1"/>
    </source>
</evidence>
<evidence type="ECO:0000256" key="7">
    <source>
        <dbReference type="ARBA" id="ARBA00023180"/>
    </source>
</evidence>
<evidence type="ECO:0000256" key="6">
    <source>
        <dbReference type="ARBA" id="ARBA00023136"/>
    </source>
</evidence>
<evidence type="ECO:0000256" key="3">
    <source>
        <dbReference type="ARBA" id="ARBA00022692"/>
    </source>
</evidence>
<evidence type="ECO:0000256" key="1">
    <source>
        <dbReference type="ARBA" id="ARBA00004141"/>
    </source>
</evidence>